<feature type="signal peptide" evidence="1">
    <location>
        <begin position="1"/>
        <end position="20"/>
    </location>
</feature>
<dbReference type="EMBL" id="KN822056">
    <property type="protein sequence ID" value="KIM61012.1"/>
    <property type="molecule type" value="Genomic_DNA"/>
</dbReference>
<feature type="chain" id="PRO_5002172225" evidence="1">
    <location>
        <begin position="21"/>
        <end position="188"/>
    </location>
</feature>
<evidence type="ECO:0000313" key="2">
    <source>
        <dbReference type="EMBL" id="KIM61012.1"/>
    </source>
</evidence>
<sequence length="188" mass="20855">MRLHQHVLVIFVLIIFVASASLVCPVSSGIAQKFTPRKTEQILCSNVDEALCRFSTTTRPKFKKSQGEVVPPDSEGSIPNFQPEYEKTINLSIPLWLMEIHLSIDPVDYGISTEVYLRYPNMRIAKASGSLKDGGTLTVGLSNLLGSTLTLKVEEEDVILYYDFHAFNNGDNGRVVVLHLPDVSKSES</sequence>
<evidence type="ECO:0000256" key="1">
    <source>
        <dbReference type="SAM" id="SignalP"/>
    </source>
</evidence>
<protein>
    <submittedName>
        <fullName evidence="2">Uncharacterized protein</fullName>
    </submittedName>
</protein>
<reference evidence="2 3" key="1">
    <citation type="submission" date="2014-04" db="EMBL/GenBank/DDBJ databases">
        <authorList>
            <consortium name="DOE Joint Genome Institute"/>
            <person name="Kuo A."/>
            <person name="Kohler A."/>
            <person name="Nagy L.G."/>
            <person name="Floudas D."/>
            <person name="Copeland A."/>
            <person name="Barry K.W."/>
            <person name="Cichocki N."/>
            <person name="Veneault-Fourrey C."/>
            <person name="LaButti K."/>
            <person name="Lindquist E.A."/>
            <person name="Lipzen A."/>
            <person name="Lundell T."/>
            <person name="Morin E."/>
            <person name="Murat C."/>
            <person name="Sun H."/>
            <person name="Tunlid A."/>
            <person name="Henrissat B."/>
            <person name="Grigoriev I.V."/>
            <person name="Hibbett D.S."/>
            <person name="Martin F."/>
            <person name="Nordberg H.P."/>
            <person name="Cantor M.N."/>
            <person name="Hua S.X."/>
        </authorList>
    </citation>
    <scope>NUCLEOTIDE SEQUENCE [LARGE SCALE GENOMIC DNA]</scope>
    <source>
        <strain evidence="2 3">Foug A</strain>
    </source>
</reference>
<accession>A0A0C3A831</accession>
<dbReference type="Proteomes" id="UP000053989">
    <property type="component" value="Unassembled WGS sequence"/>
</dbReference>
<name>A0A0C3A831_9AGAM</name>
<keyword evidence="3" id="KW-1185">Reference proteome</keyword>
<organism evidence="2 3">
    <name type="scientific">Scleroderma citrinum Foug A</name>
    <dbReference type="NCBI Taxonomy" id="1036808"/>
    <lineage>
        <taxon>Eukaryota</taxon>
        <taxon>Fungi</taxon>
        <taxon>Dikarya</taxon>
        <taxon>Basidiomycota</taxon>
        <taxon>Agaricomycotina</taxon>
        <taxon>Agaricomycetes</taxon>
        <taxon>Agaricomycetidae</taxon>
        <taxon>Boletales</taxon>
        <taxon>Sclerodermatineae</taxon>
        <taxon>Sclerodermataceae</taxon>
        <taxon>Scleroderma</taxon>
    </lineage>
</organism>
<gene>
    <name evidence="2" type="ORF">SCLCIDRAFT_1216319</name>
</gene>
<reference evidence="3" key="2">
    <citation type="submission" date="2015-01" db="EMBL/GenBank/DDBJ databases">
        <title>Evolutionary Origins and Diversification of the Mycorrhizal Mutualists.</title>
        <authorList>
            <consortium name="DOE Joint Genome Institute"/>
            <consortium name="Mycorrhizal Genomics Consortium"/>
            <person name="Kohler A."/>
            <person name="Kuo A."/>
            <person name="Nagy L.G."/>
            <person name="Floudas D."/>
            <person name="Copeland A."/>
            <person name="Barry K.W."/>
            <person name="Cichocki N."/>
            <person name="Veneault-Fourrey C."/>
            <person name="LaButti K."/>
            <person name="Lindquist E.A."/>
            <person name="Lipzen A."/>
            <person name="Lundell T."/>
            <person name="Morin E."/>
            <person name="Murat C."/>
            <person name="Riley R."/>
            <person name="Ohm R."/>
            <person name="Sun H."/>
            <person name="Tunlid A."/>
            <person name="Henrissat B."/>
            <person name="Grigoriev I.V."/>
            <person name="Hibbett D.S."/>
            <person name="Martin F."/>
        </authorList>
    </citation>
    <scope>NUCLEOTIDE SEQUENCE [LARGE SCALE GENOMIC DNA]</scope>
    <source>
        <strain evidence="3">Foug A</strain>
    </source>
</reference>
<dbReference type="InParanoid" id="A0A0C3A831"/>
<proteinExistence type="predicted"/>
<dbReference type="HOGENOM" id="CLU_1441838_0_0_1"/>
<evidence type="ECO:0000313" key="3">
    <source>
        <dbReference type="Proteomes" id="UP000053989"/>
    </source>
</evidence>
<keyword evidence="1" id="KW-0732">Signal</keyword>
<dbReference type="AlphaFoldDB" id="A0A0C3A831"/>